<sequence length="372" mass="41427">MKPSDLMFDIGRPVSYYPKLAQKLGGATATLLFCQLFYWQGKSTNELGVHKTAEALEAETGLSYTEQVTARKKLKALGVLIETHKRLEHRIYYKIDFDAFNALMLVNEGSEFAHIEEPKSGVQEHSIPEFRNPKFGDSANLNSGAKEFSTRGDRNPQSDLTENTTEITTENLSLNARASAPVLPDVQNAILTQRVPQVSSSLPSAFPMSLTWNPGPEFEKYARMLGLTNPAYSEAQLNEFRMYWEPTGRCFHHTQWIQKFVQRLKSDLARGLTNDQRNNNSSSRTGNRPASAGNSAWHRGLDAMCELLAEQGYLDEAAALGSSSDGYDAGYASVRHPLASDASTFEQQGDAGRIYEGDYADFDRWEGDDQAD</sequence>
<dbReference type="RefSeq" id="WP_010863757.1">
    <property type="nucleotide sequence ID" value="NZ_KB944511.1"/>
</dbReference>
<feature type="compositionally biased region" description="Polar residues" evidence="1">
    <location>
        <begin position="284"/>
        <end position="294"/>
    </location>
</feature>
<evidence type="ECO:0000313" key="3">
    <source>
        <dbReference type="EMBL" id="EON88406.1"/>
    </source>
</evidence>
<feature type="region of interest" description="Disordered" evidence="1">
    <location>
        <begin position="130"/>
        <end position="161"/>
    </location>
</feature>
<name>R8APZ5_PLESH</name>
<dbReference type="EMBL" id="AQQO01000344">
    <property type="protein sequence ID" value="EON88406.1"/>
    <property type="molecule type" value="Genomic_DNA"/>
</dbReference>
<comment type="caution">
    <text evidence="3">The sequence shown here is derived from an EMBL/GenBank/DDBJ whole genome shotgun (WGS) entry which is preliminary data.</text>
</comment>
<dbReference type="InterPro" id="IPR040480">
    <property type="entry name" value="DnaT_DNA_bind"/>
</dbReference>
<evidence type="ECO:0000313" key="4">
    <source>
        <dbReference type="Proteomes" id="UP000014012"/>
    </source>
</evidence>
<feature type="domain" description="DnaT DNA-binding" evidence="2">
    <location>
        <begin position="206"/>
        <end position="273"/>
    </location>
</feature>
<organism evidence="3 4">
    <name type="scientific">Plesiomonas shigelloides 302-73</name>
    <dbReference type="NCBI Taxonomy" id="1315976"/>
    <lineage>
        <taxon>Bacteria</taxon>
        <taxon>Pseudomonadati</taxon>
        <taxon>Pseudomonadota</taxon>
        <taxon>Gammaproteobacteria</taxon>
        <taxon>Enterobacterales</taxon>
        <taxon>Enterobacteriaceae</taxon>
        <taxon>Plesiomonas</taxon>
    </lineage>
</organism>
<accession>R8APZ5</accession>
<evidence type="ECO:0000259" key="2">
    <source>
        <dbReference type="Pfam" id="PF17948"/>
    </source>
</evidence>
<keyword evidence="4" id="KW-1185">Reference proteome</keyword>
<dbReference type="HOGENOM" id="CLU_743646_0_0_6"/>
<evidence type="ECO:0000256" key="1">
    <source>
        <dbReference type="SAM" id="MobiDB-lite"/>
    </source>
</evidence>
<reference evidence="3 4" key="1">
    <citation type="journal article" date="2013" name="Genome Announc.">
        <title>Genome Sequence of Plesiomonas shigelloides Strain 302-73 (Serotype O1).</title>
        <authorList>
            <person name="Pique N."/>
            <person name="Aquilini E."/>
            <person name="Alioto T."/>
            <person name="Minana-Galbis D."/>
            <person name="Tomas J.M."/>
        </authorList>
    </citation>
    <scope>NUCLEOTIDE SEQUENCE [LARGE SCALE GENOMIC DNA]</scope>
    <source>
        <strain evidence="3 4">302-73</strain>
    </source>
</reference>
<dbReference type="Gene3D" id="1.10.8.1180">
    <property type="match status" value="1"/>
</dbReference>
<proteinExistence type="predicted"/>
<dbReference type="Pfam" id="PF17948">
    <property type="entry name" value="DnaT"/>
    <property type="match status" value="1"/>
</dbReference>
<dbReference type="AlphaFoldDB" id="R8APZ5"/>
<dbReference type="PATRIC" id="fig|1315976.3.peg.2008"/>
<gene>
    <name evidence="3" type="ORF">PLESHI_10740</name>
</gene>
<protein>
    <submittedName>
        <fullName evidence="3">Phage O protein</fullName>
    </submittedName>
</protein>
<feature type="region of interest" description="Disordered" evidence="1">
    <location>
        <begin position="272"/>
        <end position="295"/>
    </location>
</feature>
<dbReference type="Proteomes" id="UP000014012">
    <property type="component" value="Unassembled WGS sequence"/>
</dbReference>